<comment type="caution">
    <text evidence="3">The sequence shown here is derived from an EMBL/GenBank/DDBJ whole genome shotgun (WGS) entry which is preliminary data.</text>
</comment>
<evidence type="ECO:0000313" key="3">
    <source>
        <dbReference type="EMBL" id="POF63484.1"/>
    </source>
</evidence>
<reference evidence="3 4" key="1">
    <citation type="submission" date="2018-01" db="EMBL/GenBank/DDBJ databases">
        <title>Draft Genome Sequence of Komagataeibacter maltaceti LMG 1529, a Vinegar Producing Acetic Acid Bacterium Isolated from Malt Vinegar Brewery Acetifiers.</title>
        <authorList>
            <person name="Zhang Q."/>
            <person name="Hollensteiner J."/>
            <person name="Poehlein A."/>
            <person name="Daniel R."/>
        </authorList>
    </citation>
    <scope>NUCLEOTIDE SEQUENCE [LARGE SCALE GENOMIC DNA]</scope>
    <source>
        <strain evidence="3 4">LMG 1529</strain>
    </source>
</reference>
<keyword evidence="4" id="KW-1185">Reference proteome</keyword>
<evidence type="ECO:0008006" key="5">
    <source>
        <dbReference type="Google" id="ProtNLM"/>
    </source>
</evidence>
<proteinExistence type="predicted"/>
<dbReference type="RefSeq" id="WP_239019933.1">
    <property type="nucleotide sequence ID" value="NZ_NKUE01000005.1"/>
</dbReference>
<protein>
    <recommendedName>
        <fullName evidence="5">Lipoprotein</fullName>
    </recommendedName>
</protein>
<dbReference type="Proteomes" id="UP000237344">
    <property type="component" value="Unassembled WGS sequence"/>
</dbReference>
<dbReference type="AlphaFoldDB" id="A0A2S3W3M5"/>
<evidence type="ECO:0000256" key="1">
    <source>
        <dbReference type="SAM" id="MobiDB-lite"/>
    </source>
</evidence>
<keyword evidence="2" id="KW-0732">Signal</keyword>
<dbReference type="EMBL" id="POTC01000007">
    <property type="protein sequence ID" value="POF63484.1"/>
    <property type="molecule type" value="Genomic_DNA"/>
</dbReference>
<feature type="signal peptide" evidence="2">
    <location>
        <begin position="1"/>
        <end position="18"/>
    </location>
</feature>
<gene>
    <name evidence="3" type="ORF">KMAL_08600</name>
</gene>
<evidence type="ECO:0000313" key="4">
    <source>
        <dbReference type="Proteomes" id="UP000237344"/>
    </source>
</evidence>
<accession>A0A2S3W3M5</accession>
<evidence type="ECO:0000256" key="2">
    <source>
        <dbReference type="SAM" id="SignalP"/>
    </source>
</evidence>
<feature type="chain" id="PRO_5015590313" description="Lipoprotein" evidence="2">
    <location>
        <begin position="19"/>
        <end position="131"/>
    </location>
</feature>
<organism evidence="3 4">
    <name type="scientific">Novacetimonas maltaceti</name>
    <dbReference type="NCBI Taxonomy" id="1203393"/>
    <lineage>
        <taxon>Bacteria</taxon>
        <taxon>Pseudomonadati</taxon>
        <taxon>Pseudomonadota</taxon>
        <taxon>Alphaproteobacteria</taxon>
        <taxon>Acetobacterales</taxon>
        <taxon>Acetobacteraceae</taxon>
        <taxon>Novacetimonas</taxon>
    </lineage>
</organism>
<name>A0A2S3W3M5_9PROT</name>
<feature type="region of interest" description="Disordered" evidence="1">
    <location>
        <begin position="27"/>
        <end position="131"/>
    </location>
</feature>
<sequence>MKPRLVMIGILLCLASCADTMHGDPTDPVDVDEAMPPIGGHRANGTTVPGPAHASAAGHVRQLPRINPDPDAATEAYHPMPDAAAMQMISSGYDPSQAGDDDDSQNQEDPKHFVVPDTQVSYGKPHGGNAN</sequence>